<keyword evidence="2 5" id="KW-0378">Hydrolase</keyword>
<dbReference type="Pfam" id="PF02275">
    <property type="entry name" value="CBAH"/>
    <property type="match status" value="1"/>
</dbReference>
<dbReference type="InterPro" id="IPR052193">
    <property type="entry name" value="Peptidase_C59"/>
</dbReference>
<dbReference type="CDD" id="cd00542">
    <property type="entry name" value="Ntn_PVA"/>
    <property type="match status" value="1"/>
</dbReference>
<proteinExistence type="inferred from homology"/>
<dbReference type="AlphaFoldDB" id="A0A0S4LMA2"/>
<accession>A0A0S4LMA2</accession>
<organism evidence="5 6">
    <name type="scientific">Candidatus Nitrospira nitrificans</name>
    <dbReference type="NCBI Taxonomy" id="1742973"/>
    <lineage>
        <taxon>Bacteria</taxon>
        <taxon>Pseudomonadati</taxon>
        <taxon>Nitrospirota</taxon>
        <taxon>Nitrospiria</taxon>
        <taxon>Nitrospirales</taxon>
        <taxon>Nitrospiraceae</taxon>
        <taxon>Nitrospira</taxon>
    </lineage>
</organism>
<evidence type="ECO:0000256" key="2">
    <source>
        <dbReference type="ARBA" id="ARBA00022801"/>
    </source>
</evidence>
<name>A0A0S4LMA2_9BACT</name>
<dbReference type="EMBL" id="CZPZ01000024">
    <property type="protein sequence ID" value="CUS37656.1"/>
    <property type="molecule type" value="Genomic_DNA"/>
</dbReference>
<keyword evidence="3" id="KW-0732">Signal</keyword>
<gene>
    <name evidence="5" type="ORF">COMA2_300009</name>
</gene>
<dbReference type="PANTHER" id="PTHR35527">
    <property type="entry name" value="CHOLOYLGLYCINE HYDROLASE"/>
    <property type="match status" value="1"/>
</dbReference>
<dbReference type="PANTHER" id="PTHR35527:SF2">
    <property type="entry name" value="HYDROLASE"/>
    <property type="match status" value="1"/>
</dbReference>
<dbReference type="GO" id="GO:0016787">
    <property type="term" value="F:hydrolase activity"/>
    <property type="evidence" value="ECO:0007669"/>
    <property type="project" value="UniProtKB-KW"/>
</dbReference>
<evidence type="ECO:0000256" key="3">
    <source>
        <dbReference type="SAM" id="SignalP"/>
    </source>
</evidence>
<evidence type="ECO:0000313" key="6">
    <source>
        <dbReference type="Proteomes" id="UP000198736"/>
    </source>
</evidence>
<dbReference type="InterPro" id="IPR029132">
    <property type="entry name" value="CBAH/NAAA_C"/>
</dbReference>
<dbReference type="SUPFAM" id="SSF56235">
    <property type="entry name" value="N-terminal nucleophile aminohydrolases (Ntn hydrolases)"/>
    <property type="match status" value="1"/>
</dbReference>
<feature type="domain" description="Choloylglycine hydrolase/NAAA C-terminal" evidence="4">
    <location>
        <begin position="24"/>
        <end position="345"/>
    </location>
</feature>
<dbReference type="Gene3D" id="3.60.60.10">
    <property type="entry name" value="Penicillin V Acylase, Chain A"/>
    <property type="match status" value="1"/>
</dbReference>
<evidence type="ECO:0000313" key="5">
    <source>
        <dbReference type="EMBL" id="CUS37656.1"/>
    </source>
</evidence>
<feature type="signal peptide" evidence="3">
    <location>
        <begin position="1"/>
        <end position="23"/>
    </location>
</feature>
<dbReference type="RefSeq" id="WP_090899452.1">
    <property type="nucleotide sequence ID" value="NZ_CZPZ01000024.1"/>
</dbReference>
<comment type="similarity">
    <text evidence="1">Belongs to the peptidase C59 family.</text>
</comment>
<protein>
    <submittedName>
        <fullName evidence="5">Choloylglycine hydrolase</fullName>
    </submittedName>
</protein>
<sequence>MKRFVTALTTVAFLFVSGPSANACTGIMLRTADGSVVHGRTVEFGIFIETDVVLVPRGYAFTGQTPLGDGMAWKAKYAALGVIAFDNLAILDGMNEKGLAVGAFYFPTFAEYTKTTPENRAKSMSMSDFPNWLLTSFATVAEVRAVVEAGKVAVAPTVLPGWPPEPQPFHYVVYDKTGASIVIEPVSGTLKIHDNPLGVMSNSPTFDWHMTNLRNYIALNPRNIPPVTVAGETFKQLGQGSGMLGLPGDFTPPARFVRAAVYSATAIPEKNPERGIFQVFHILNNFDIPVGVAREVHADQVHTDYTMLTVARDPQALKFYWKSYEDQTVRSVDMNALNLDAKGVIKISTAGKQPVLDVTSKMK</sequence>
<evidence type="ECO:0000259" key="4">
    <source>
        <dbReference type="Pfam" id="PF02275"/>
    </source>
</evidence>
<feature type="chain" id="PRO_5006624148" evidence="3">
    <location>
        <begin position="24"/>
        <end position="363"/>
    </location>
</feature>
<reference evidence="6" key="1">
    <citation type="submission" date="2015-10" db="EMBL/GenBank/DDBJ databases">
        <authorList>
            <person name="Luecker S."/>
            <person name="Luecker S."/>
        </authorList>
    </citation>
    <scope>NUCLEOTIDE SEQUENCE [LARGE SCALE GENOMIC DNA]</scope>
</reference>
<evidence type="ECO:0000256" key="1">
    <source>
        <dbReference type="ARBA" id="ARBA00006625"/>
    </source>
</evidence>
<dbReference type="OrthoDB" id="9794717at2"/>
<dbReference type="STRING" id="1742973.COMA2_300009"/>
<keyword evidence="6" id="KW-1185">Reference proteome</keyword>
<dbReference type="InterPro" id="IPR029055">
    <property type="entry name" value="Ntn_hydrolases_N"/>
</dbReference>
<dbReference type="Proteomes" id="UP000198736">
    <property type="component" value="Unassembled WGS sequence"/>
</dbReference>